<sequence>MRALSSCTGLLLAALLLATACKKTKSTAVVTMHGLEGTWLNSYEENSGDTLVYRPQTYVFPSSRSRTGFRIEPYSHFEQFDIAPTDGLTDRHGTWTIDRKLYVRITLESGPNPKYTLKVLELDTVKQVLKVRRLSERK</sequence>
<protein>
    <recommendedName>
        <fullName evidence="4">Lipocalin-like domain-containing protein</fullName>
    </recommendedName>
</protein>
<dbReference type="Proteomes" id="UP000177791">
    <property type="component" value="Unassembled WGS sequence"/>
</dbReference>
<keyword evidence="1" id="KW-0732">Signal</keyword>
<feature type="signal peptide" evidence="1">
    <location>
        <begin position="1"/>
        <end position="20"/>
    </location>
</feature>
<evidence type="ECO:0008006" key="4">
    <source>
        <dbReference type="Google" id="ProtNLM"/>
    </source>
</evidence>
<dbReference type="OrthoDB" id="2651079at2"/>
<dbReference type="PROSITE" id="PS51257">
    <property type="entry name" value="PROKAR_LIPOPROTEIN"/>
    <property type="match status" value="1"/>
</dbReference>
<keyword evidence="3" id="KW-1185">Reference proteome</keyword>
<evidence type="ECO:0000313" key="2">
    <source>
        <dbReference type="EMBL" id="OGX86680.1"/>
    </source>
</evidence>
<name>A0A1G1T730_9BACT</name>
<evidence type="ECO:0000313" key="3">
    <source>
        <dbReference type="Proteomes" id="UP000177791"/>
    </source>
</evidence>
<feature type="chain" id="PRO_5009579065" description="Lipocalin-like domain-containing protein" evidence="1">
    <location>
        <begin position="21"/>
        <end position="138"/>
    </location>
</feature>
<evidence type="ECO:0000256" key="1">
    <source>
        <dbReference type="SAM" id="SignalP"/>
    </source>
</evidence>
<comment type="caution">
    <text evidence="2">The sequence shown here is derived from an EMBL/GenBank/DDBJ whole genome shotgun (WGS) entry which is preliminary data.</text>
</comment>
<dbReference type="EMBL" id="MDZC01000047">
    <property type="protein sequence ID" value="OGX86680.1"/>
    <property type="molecule type" value="Genomic_DNA"/>
</dbReference>
<organism evidence="2 3">
    <name type="scientific">Hymenobacter glacialis</name>
    <dbReference type="NCBI Taxonomy" id="1908236"/>
    <lineage>
        <taxon>Bacteria</taxon>
        <taxon>Pseudomonadati</taxon>
        <taxon>Bacteroidota</taxon>
        <taxon>Cytophagia</taxon>
        <taxon>Cytophagales</taxon>
        <taxon>Hymenobacteraceae</taxon>
        <taxon>Hymenobacter</taxon>
    </lineage>
</organism>
<proteinExistence type="predicted"/>
<gene>
    <name evidence="2" type="ORF">BEN48_12125</name>
</gene>
<accession>A0A1G1T730</accession>
<dbReference type="AlphaFoldDB" id="A0A1G1T730"/>
<dbReference type="RefSeq" id="WP_070733648.1">
    <property type="nucleotide sequence ID" value="NZ_MDZC01000047.1"/>
</dbReference>
<reference evidence="2 3" key="1">
    <citation type="submission" date="2016-08" db="EMBL/GenBank/DDBJ databases">
        <title>Hymenobacter coccineus sp. nov., Hymenobacter lapidarius sp. nov. and Hymenobacter glacialis sp. nov., isolated from Antarctic soil.</title>
        <authorList>
            <person name="Sedlacek I."/>
            <person name="Kralova S."/>
            <person name="Kyrova K."/>
            <person name="Maslanova I."/>
            <person name="Stankova E."/>
            <person name="Vrbovska V."/>
            <person name="Nemec M."/>
            <person name="Bartak M."/>
            <person name="Svec P."/>
            <person name="Busse H.-J."/>
            <person name="Pantucek R."/>
        </authorList>
    </citation>
    <scope>NUCLEOTIDE SEQUENCE [LARGE SCALE GENOMIC DNA]</scope>
    <source>
        <strain evidence="2 3">CCM 8648</strain>
    </source>
</reference>